<dbReference type="OrthoDB" id="687730at2759"/>
<gene>
    <name evidence="3" type="ORF">PSON_ATCC_30995.1.T0970221</name>
</gene>
<sequence>MMNVWNGGIGQLVCNQLTQKYGKKIQFIKKNQFELTNIHYLIVLDDSGSMGENQGFQRNSILNQHNQIATSQNQSQIPTQQNQSQIPTQQNQSQIPTQQNPSLIPTQQNQSQISKYQNIQLQKQTYQLNPQNSYYRQKMLQLKKQTQIATQQKPSQISTQQILLQSATEQSQFQIAKQKTPFEIAKQGCINCMKDIQTNPLARVSLIIFNSEARVEIDCEEVNVEDQSKRFTYKSGNTCFENAFKEVYNLIQKHSNKNFEKQVILFYTDGQADYPKNAMEQFAALPQEQKQTISLIVCTQDNFPATLSQMVSDLKKSGFQAELQKNVQVEQIELVWTEIIQNGIHIKE</sequence>
<feature type="compositionally biased region" description="Low complexity" evidence="1">
    <location>
        <begin position="70"/>
        <end position="101"/>
    </location>
</feature>
<dbReference type="EMBL" id="CAJJDN010000097">
    <property type="protein sequence ID" value="CAD8111288.1"/>
    <property type="molecule type" value="Genomic_DNA"/>
</dbReference>
<evidence type="ECO:0000256" key="1">
    <source>
        <dbReference type="SAM" id="MobiDB-lite"/>
    </source>
</evidence>
<feature type="region of interest" description="Disordered" evidence="1">
    <location>
        <begin position="68"/>
        <end position="109"/>
    </location>
</feature>
<evidence type="ECO:0000313" key="4">
    <source>
        <dbReference type="Proteomes" id="UP000692954"/>
    </source>
</evidence>
<evidence type="ECO:0000259" key="2">
    <source>
        <dbReference type="Pfam" id="PF13519"/>
    </source>
</evidence>
<name>A0A8S1Q707_9CILI</name>
<dbReference type="CDD" id="cd00198">
    <property type="entry name" value="vWFA"/>
    <property type="match status" value="1"/>
</dbReference>
<feature type="domain" description="VWFA" evidence="2">
    <location>
        <begin position="178"/>
        <end position="271"/>
    </location>
</feature>
<evidence type="ECO:0000313" key="3">
    <source>
        <dbReference type="EMBL" id="CAD8111288.1"/>
    </source>
</evidence>
<accession>A0A8S1Q707</accession>
<dbReference type="AlphaFoldDB" id="A0A8S1Q707"/>
<proteinExistence type="predicted"/>
<reference evidence="3" key="1">
    <citation type="submission" date="2021-01" db="EMBL/GenBank/DDBJ databases">
        <authorList>
            <consortium name="Genoscope - CEA"/>
            <person name="William W."/>
        </authorList>
    </citation>
    <scope>NUCLEOTIDE SEQUENCE</scope>
</reference>
<dbReference type="Proteomes" id="UP000692954">
    <property type="component" value="Unassembled WGS sequence"/>
</dbReference>
<dbReference type="Pfam" id="PF13519">
    <property type="entry name" value="VWA_2"/>
    <property type="match status" value="1"/>
</dbReference>
<dbReference type="InterPro" id="IPR002035">
    <property type="entry name" value="VWF_A"/>
</dbReference>
<protein>
    <recommendedName>
        <fullName evidence="2">VWFA domain-containing protein</fullName>
    </recommendedName>
</protein>
<comment type="caution">
    <text evidence="3">The sequence shown here is derived from an EMBL/GenBank/DDBJ whole genome shotgun (WGS) entry which is preliminary data.</text>
</comment>
<keyword evidence="4" id="KW-1185">Reference proteome</keyword>
<organism evidence="3 4">
    <name type="scientific">Paramecium sonneborni</name>
    <dbReference type="NCBI Taxonomy" id="65129"/>
    <lineage>
        <taxon>Eukaryota</taxon>
        <taxon>Sar</taxon>
        <taxon>Alveolata</taxon>
        <taxon>Ciliophora</taxon>
        <taxon>Intramacronucleata</taxon>
        <taxon>Oligohymenophorea</taxon>
        <taxon>Peniculida</taxon>
        <taxon>Parameciidae</taxon>
        <taxon>Paramecium</taxon>
    </lineage>
</organism>